<proteinExistence type="predicted"/>
<accession>A0A117NUN0</accession>
<protein>
    <submittedName>
        <fullName evidence="1">Uncharacterized protein</fullName>
    </submittedName>
</protein>
<dbReference type="STRING" id="146536.AQI70_35490"/>
<dbReference type="EMBL" id="LMWJ01000034">
    <property type="protein sequence ID" value="KUM67763.1"/>
    <property type="molecule type" value="Genomic_DNA"/>
</dbReference>
<dbReference type="AlphaFoldDB" id="A0A117NUN0"/>
<reference evidence="1 2" key="1">
    <citation type="submission" date="2015-10" db="EMBL/GenBank/DDBJ databases">
        <title>Draft genome sequence of Streptomyces curacoi DSM 40107, type strain for the species Streptomyces curacoi.</title>
        <authorList>
            <person name="Ruckert C."/>
            <person name="Winkler A."/>
            <person name="Kalinowski J."/>
            <person name="Kampfer P."/>
            <person name="Glaeser S."/>
        </authorList>
    </citation>
    <scope>NUCLEOTIDE SEQUENCE [LARGE SCALE GENOMIC DNA]</scope>
    <source>
        <strain evidence="1 2">DSM 40107</strain>
    </source>
</reference>
<evidence type="ECO:0000313" key="2">
    <source>
        <dbReference type="Proteomes" id="UP000054024"/>
    </source>
</evidence>
<dbReference type="Proteomes" id="UP000054024">
    <property type="component" value="Unassembled WGS sequence"/>
</dbReference>
<dbReference type="RefSeq" id="WP_062156558.1">
    <property type="nucleotide sequence ID" value="NZ_KQ947998.1"/>
</dbReference>
<dbReference type="OrthoDB" id="5172397at2"/>
<gene>
    <name evidence="1" type="ORF">AQI70_35490</name>
</gene>
<evidence type="ECO:0000313" key="1">
    <source>
        <dbReference type="EMBL" id="KUM67763.1"/>
    </source>
</evidence>
<sequence length="121" mass="13388">MRRTRTSRRTAVSRRAATETFFVQLGHQCYDTGKWGGQTSRARACRPVGHAPRDDLTLLPAQGCDSGPILSFDHHPEQVLPSGSCTPHDTWPTLRGPMAWSINSDRFGFQQAPWAFGGCFG</sequence>
<comment type="caution">
    <text evidence="1">The sequence shown here is derived from an EMBL/GenBank/DDBJ whole genome shotgun (WGS) entry which is preliminary data.</text>
</comment>
<organism evidence="1 2">
    <name type="scientific">Streptomyces curacoi</name>
    <dbReference type="NCBI Taxonomy" id="146536"/>
    <lineage>
        <taxon>Bacteria</taxon>
        <taxon>Bacillati</taxon>
        <taxon>Actinomycetota</taxon>
        <taxon>Actinomycetes</taxon>
        <taxon>Kitasatosporales</taxon>
        <taxon>Streptomycetaceae</taxon>
        <taxon>Streptomyces</taxon>
    </lineage>
</organism>
<keyword evidence="2" id="KW-1185">Reference proteome</keyword>
<name>A0A117NUN0_9ACTN</name>